<dbReference type="UniPathway" id="UPA00618">
    <property type="reaction ID" value="UER00672"/>
</dbReference>
<keyword evidence="8" id="KW-0067">ATP-binding</keyword>
<dbReference type="Pfam" id="PF00370">
    <property type="entry name" value="FGGY_N"/>
    <property type="match status" value="1"/>
</dbReference>
<dbReference type="PANTHER" id="PTHR10196">
    <property type="entry name" value="SUGAR KINASE"/>
    <property type="match status" value="1"/>
</dbReference>
<feature type="domain" description="Carbohydrate kinase FGGY N-terminal" evidence="11">
    <location>
        <begin position="1"/>
        <end position="62"/>
    </location>
</feature>
<sequence>MLMNIKTLKWDEQMCKFFGIPSKILPEIRTSSEIYAKISRGLPFGGVPISAVLGDQQAALVGQLCFSEGEAKNTYGTGCFLLCNTGKKLIYSSHGLLTTVAYKFGNNPPSYALEGSIANAGNAVLWLRDNLGILKDANEVEQLASEVPDSGDCYFVPAFGGLFAPYWRTDARGVLCGLSQKTTKQHIARATLESVAFQTRELLDAINSDAHVPLRRLQVDGGMSVNSQLMQFQADILGIPVARSSIPETTALGAAVAAGMAEGVEVWSRKALANTPPDKFLPTIDEEQREAKFLRWKMAVVRALDWKLDSDEKSTALTPRARMLKSLPLSWFLIIAFGLTVWRSSRN</sequence>
<dbReference type="GO" id="GO:0006641">
    <property type="term" value="P:triglyceride metabolic process"/>
    <property type="evidence" value="ECO:0007669"/>
    <property type="project" value="TreeGrafter"/>
</dbReference>
<reference evidence="13" key="1">
    <citation type="submission" date="2020-11" db="EMBL/GenBank/DDBJ databases">
        <authorList>
            <person name="Tran Van P."/>
        </authorList>
    </citation>
    <scope>NUCLEOTIDE SEQUENCE</scope>
</reference>
<comment type="pathway">
    <text evidence="1">Polyol metabolism; glycerol degradation via glycerol kinase pathway; sn-glycerol 3-phosphate from glycerol: step 1/1.</text>
</comment>
<dbReference type="Gene3D" id="3.30.420.40">
    <property type="match status" value="2"/>
</dbReference>
<evidence type="ECO:0000313" key="13">
    <source>
        <dbReference type="EMBL" id="CAD7223658.1"/>
    </source>
</evidence>
<proteinExistence type="inferred from homology"/>
<dbReference type="GO" id="GO:0046167">
    <property type="term" value="P:glycerol-3-phosphate biosynthetic process"/>
    <property type="evidence" value="ECO:0007669"/>
    <property type="project" value="TreeGrafter"/>
</dbReference>
<evidence type="ECO:0000256" key="7">
    <source>
        <dbReference type="ARBA" id="ARBA00022798"/>
    </source>
</evidence>
<dbReference type="AlphaFoldDB" id="A0A7R8W615"/>
<name>A0A7R8W615_9CRUS</name>
<dbReference type="PANTHER" id="PTHR10196:SF69">
    <property type="entry name" value="GLYCEROL KINASE"/>
    <property type="match status" value="1"/>
</dbReference>
<dbReference type="Pfam" id="PF02782">
    <property type="entry name" value="FGGY_C"/>
    <property type="match status" value="1"/>
</dbReference>
<evidence type="ECO:0000256" key="2">
    <source>
        <dbReference type="ARBA" id="ARBA00009156"/>
    </source>
</evidence>
<accession>A0A7R8W615</accession>
<dbReference type="InterPro" id="IPR018484">
    <property type="entry name" value="FGGY_N"/>
</dbReference>
<dbReference type="GO" id="GO:0019563">
    <property type="term" value="P:glycerol catabolic process"/>
    <property type="evidence" value="ECO:0007669"/>
    <property type="project" value="UniProtKB-UniPathway"/>
</dbReference>
<comment type="similarity">
    <text evidence="2 10">Belongs to the FGGY kinase family.</text>
</comment>
<dbReference type="EMBL" id="OB660235">
    <property type="protein sequence ID" value="CAD7223658.1"/>
    <property type="molecule type" value="Genomic_DNA"/>
</dbReference>
<keyword evidence="7" id="KW-0319">Glycerol metabolism</keyword>
<dbReference type="InterPro" id="IPR018485">
    <property type="entry name" value="FGGY_C"/>
</dbReference>
<dbReference type="FunFam" id="3.30.420.40:FF:000108">
    <property type="entry name" value="Glycerol kinase, glycosomal"/>
    <property type="match status" value="1"/>
</dbReference>
<evidence type="ECO:0000256" key="4">
    <source>
        <dbReference type="ARBA" id="ARBA00022679"/>
    </source>
</evidence>
<dbReference type="PROSITE" id="PS00445">
    <property type="entry name" value="FGGY_KINASES_2"/>
    <property type="match status" value="1"/>
</dbReference>
<evidence type="ECO:0000256" key="8">
    <source>
        <dbReference type="ARBA" id="ARBA00022840"/>
    </source>
</evidence>
<keyword evidence="4 10" id="KW-0808">Transferase</keyword>
<keyword evidence="6 10" id="KW-0418">Kinase</keyword>
<dbReference type="OrthoDB" id="5422795at2759"/>
<gene>
    <name evidence="13" type="ORF">CTOB1V02_LOCUS1638</name>
</gene>
<organism evidence="13">
    <name type="scientific">Cyprideis torosa</name>
    <dbReference type="NCBI Taxonomy" id="163714"/>
    <lineage>
        <taxon>Eukaryota</taxon>
        <taxon>Metazoa</taxon>
        <taxon>Ecdysozoa</taxon>
        <taxon>Arthropoda</taxon>
        <taxon>Crustacea</taxon>
        <taxon>Oligostraca</taxon>
        <taxon>Ostracoda</taxon>
        <taxon>Podocopa</taxon>
        <taxon>Podocopida</taxon>
        <taxon>Cytherocopina</taxon>
        <taxon>Cytheroidea</taxon>
        <taxon>Cytherideidae</taxon>
        <taxon>Cyprideis</taxon>
    </lineage>
</organism>
<evidence type="ECO:0000259" key="11">
    <source>
        <dbReference type="Pfam" id="PF00370"/>
    </source>
</evidence>
<evidence type="ECO:0000256" key="9">
    <source>
        <dbReference type="ARBA" id="ARBA00043149"/>
    </source>
</evidence>
<dbReference type="GO" id="GO:0004370">
    <property type="term" value="F:glycerol kinase activity"/>
    <property type="evidence" value="ECO:0007669"/>
    <property type="project" value="UniProtKB-EC"/>
</dbReference>
<dbReference type="GO" id="GO:0005524">
    <property type="term" value="F:ATP binding"/>
    <property type="evidence" value="ECO:0007669"/>
    <property type="project" value="UniProtKB-KW"/>
</dbReference>
<evidence type="ECO:0000256" key="1">
    <source>
        <dbReference type="ARBA" id="ARBA00005190"/>
    </source>
</evidence>
<evidence type="ECO:0000256" key="6">
    <source>
        <dbReference type="ARBA" id="ARBA00022777"/>
    </source>
</evidence>
<dbReference type="SUPFAM" id="SSF53067">
    <property type="entry name" value="Actin-like ATPase domain"/>
    <property type="match status" value="2"/>
</dbReference>
<protein>
    <recommendedName>
        <fullName evidence="3">glycerol kinase</fullName>
        <ecNumber evidence="3">2.7.1.30</ecNumber>
    </recommendedName>
    <alternativeName>
        <fullName evidence="9">ATP:glycerol 3-phosphotransferase</fullName>
    </alternativeName>
</protein>
<evidence type="ECO:0000259" key="12">
    <source>
        <dbReference type="Pfam" id="PF02782"/>
    </source>
</evidence>
<feature type="domain" description="Carbohydrate kinase FGGY C-terminal" evidence="12">
    <location>
        <begin position="72"/>
        <end position="261"/>
    </location>
</feature>
<dbReference type="EC" id="2.7.1.30" evidence="3"/>
<keyword evidence="5" id="KW-0547">Nucleotide-binding</keyword>
<dbReference type="GO" id="GO:0005739">
    <property type="term" value="C:mitochondrion"/>
    <property type="evidence" value="ECO:0007669"/>
    <property type="project" value="TreeGrafter"/>
</dbReference>
<evidence type="ECO:0000256" key="5">
    <source>
        <dbReference type="ARBA" id="ARBA00022741"/>
    </source>
</evidence>
<evidence type="ECO:0000256" key="3">
    <source>
        <dbReference type="ARBA" id="ARBA00012099"/>
    </source>
</evidence>
<dbReference type="InterPro" id="IPR018483">
    <property type="entry name" value="Carb_kinase_FGGY_CS"/>
</dbReference>
<evidence type="ECO:0000256" key="10">
    <source>
        <dbReference type="RuleBase" id="RU003733"/>
    </source>
</evidence>
<dbReference type="InterPro" id="IPR043129">
    <property type="entry name" value="ATPase_NBD"/>
</dbReference>